<dbReference type="AlphaFoldDB" id="J9G5V0"/>
<sequence length="23" mass="2730">MTVSDRIESLLHPEYRFFSTDSV</sequence>
<dbReference type="EMBL" id="AMCI01002489">
    <property type="protein sequence ID" value="EJX02572.1"/>
    <property type="molecule type" value="Genomic_DNA"/>
</dbReference>
<organism evidence="1">
    <name type="scientific">gut metagenome</name>
    <dbReference type="NCBI Taxonomy" id="749906"/>
    <lineage>
        <taxon>unclassified sequences</taxon>
        <taxon>metagenomes</taxon>
        <taxon>organismal metagenomes</taxon>
    </lineage>
</organism>
<name>J9G5V0_9ZZZZ</name>
<feature type="non-terminal residue" evidence="1">
    <location>
        <position position="23"/>
    </location>
</feature>
<comment type="caution">
    <text evidence="1">The sequence shown here is derived from an EMBL/GenBank/DDBJ whole genome shotgun (WGS) entry which is preliminary data.</text>
</comment>
<evidence type="ECO:0000313" key="1">
    <source>
        <dbReference type="EMBL" id="EJX02572.1"/>
    </source>
</evidence>
<accession>J9G5V0</accession>
<reference evidence="1" key="1">
    <citation type="journal article" date="2012" name="PLoS ONE">
        <title>Gene sets for utilization of primary and secondary nutrition supplies in the distal gut of endangered iberian lynx.</title>
        <authorList>
            <person name="Alcaide M."/>
            <person name="Messina E."/>
            <person name="Richter M."/>
            <person name="Bargiela R."/>
            <person name="Peplies J."/>
            <person name="Huws S.A."/>
            <person name="Newbold C.J."/>
            <person name="Golyshin P.N."/>
            <person name="Simon M.A."/>
            <person name="Lopez G."/>
            <person name="Yakimov M.M."/>
            <person name="Ferrer M."/>
        </authorList>
    </citation>
    <scope>NUCLEOTIDE SEQUENCE</scope>
</reference>
<proteinExistence type="predicted"/>
<gene>
    <name evidence="1" type="ORF">EVA_09321</name>
</gene>
<protein>
    <submittedName>
        <fullName evidence="1">Uncharacterized protein</fullName>
    </submittedName>
</protein>